<name>A0A5R9A4N9_PSENT</name>
<dbReference type="Proteomes" id="UP000307510">
    <property type="component" value="Unassembled WGS sequence"/>
</dbReference>
<sequence>MFDFFRKERDYIFISRFEKTSNDWKLKSSTIFKSKKDTKSFTIIIDSKKINIKCAVSGRDIVITTLHNGLDITVKEENIANLLATKPHDSIEYHAINNLCKSHATSSASSLFISGCAVNNFEEGKVYPGYKLKLKLLSRVPFANPHVSGLEREYFLVGSVSDSDCDEIEYLGQTLGKVDEKISQNIKPLWKAKAEAAKVTELAPISQQEPGTVN</sequence>
<comment type="caution">
    <text evidence="1">The sequence shown here is derived from an EMBL/GenBank/DDBJ whole genome shotgun (WGS) entry which is preliminary data.</text>
</comment>
<evidence type="ECO:0000313" key="2">
    <source>
        <dbReference type="Proteomes" id="UP000307510"/>
    </source>
</evidence>
<evidence type="ECO:0000313" key="1">
    <source>
        <dbReference type="EMBL" id="TLP73588.1"/>
    </source>
</evidence>
<proteinExistence type="predicted"/>
<reference evidence="2" key="2">
    <citation type="submission" date="2019-06" db="EMBL/GenBank/DDBJ databases">
        <title>AzeR, a transcriptional regulator that responds to azelaic acid in Pseudomonas nitroreducens.</title>
        <authorList>
            <person name="Bez C."/>
            <person name="Javvadi S.G."/>
            <person name="Bertani I."/>
            <person name="Devescovi G."/>
            <person name="Studholme D.J."/>
            <person name="Geller A."/>
            <person name="Levy A."/>
            <person name="Venturi V."/>
        </authorList>
    </citation>
    <scope>NUCLEOTIDE SEQUENCE [LARGE SCALE GENOMIC DNA]</scope>
    <source>
        <strain evidence="2">DSM 9128</strain>
    </source>
</reference>
<dbReference type="AlphaFoldDB" id="A0A5R9A4N9"/>
<dbReference type="EMBL" id="VASG01000004">
    <property type="protein sequence ID" value="TLP73588.1"/>
    <property type="molecule type" value="Genomic_DNA"/>
</dbReference>
<protein>
    <submittedName>
        <fullName evidence="1">Uncharacterized protein</fullName>
    </submittedName>
</protein>
<accession>A0A5R9A4N9</accession>
<reference evidence="1 2" key="1">
    <citation type="submission" date="2019-05" db="EMBL/GenBank/DDBJ databases">
        <authorList>
            <person name="Moore K."/>
            <person name="O'Neill P."/>
            <person name="Farbos A."/>
            <person name="Studholme D.J."/>
        </authorList>
    </citation>
    <scope>NUCLEOTIDE SEQUENCE [LARGE SCALE GENOMIC DNA]</scope>
    <source>
        <strain evidence="1 2">DSM 9128</strain>
    </source>
</reference>
<gene>
    <name evidence="1" type="ORF">FEA48_15205</name>
</gene>
<organism evidence="1 2">
    <name type="scientific">Pseudomonas nitroreducens</name>
    <dbReference type="NCBI Taxonomy" id="46680"/>
    <lineage>
        <taxon>Bacteria</taxon>
        <taxon>Pseudomonadati</taxon>
        <taxon>Pseudomonadota</taxon>
        <taxon>Gammaproteobacteria</taxon>
        <taxon>Pseudomonadales</taxon>
        <taxon>Pseudomonadaceae</taxon>
        <taxon>Pseudomonas</taxon>
    </lineage>
</organism>
<dbReference type="RefSeq" id="WP_138214560.1">
    <property type="nucleotide sequence ID" value="NZ_VASG01000004.1"/>
</dbReference>